<proteinExistence type="predicted"/>
<dbReference type="Pfam" id="PF07110">
    <property type="entry name" value="EthD"/>
    <property type="match status" value="1"/>
</dbReference>
<protein>
    <submittedName>
        <fullName evidence="2">Unannotated protein</fullName>
    </submittedName>
</protein>
<reference evidence="2" key="1">
    <citation type="submission" date="2020-05" db="EMBL/GenBank/DDBJ databases">
        <authorList>
            <person name="Chiriac C."/>
            <person name="Salcher M."/>
            <person name="Ghai R."/>
            <person name="Kavagutti S V."/>
        </authorList>
    </citation>
    <scope>NUCLEOTIDE SEQUENCE</scope>
</reference>
<dbReference type="GO" id="GO:0016491">
    <property type="term" value="F:oxidoreductase activity"/>
    <property type="evidence" value="ECO:0007669"/>
    <property type="project" value="InterPro"/>
</dbReference>
<dbReference type="NCBIfam" id="TIGR02118">
    <property type="entry name" value="EthD family reductase"/>
    <property type="match status" value="1"/>
</dbReference>
<sequence>MSNEPQTFAKWVVIWNLPPDADVEAWEEWYWGHHVPLAVKMPGQVKYTASKVEQVVYGSGYYRIAEQFFPDMDTLLASINSPEGKAVADDAGEYVVDLQLLATVETDVALDN</sequence>
<organism evidence="2">
    <name type="scientific">freshwater metagenome</name>
    <dbReference type="NCBI Taxonomy" id="449393"/>
    <lineage>
        <taxon>unclassified sequences</taxon>
        <taxon>metagenomes</taxon>
        <taxon>ecological metagenomes</taxon>
    </lineage>
</organism>
<dbReference type="SUPFAM" id="SSF54909">
    <property type="entry name" value="Dimeric alpha+beta barrel"/>
    <property type="match status" value="1"/>
</dbReference>
<evidence type="ECO:0000259" key="1">
    <source>
        <dbReference type="Pfam" id="PF07110"/>
    </source>
</evidence>
<dbReference type="AlphaFoldDB" id="A0A6J7JSC6"/>
<gene>
    <name evidence="2" type="ORF">UFOPK3773_01163</name>
</gene>
<name>A0A6J7JSC6_9ZZZZ</name>
<feature type="domain" description="EthD" evidence="1">
    <location>
        <begin position="19"/>
        <end position="95"/>
    </location>
</feature>
<dbReference type="InterPro" id="IPR011008">
    <property type="entry name" value="Dimeric_a/b-barrel"/>
</dbReference>
<dbReference type="InterPro" id="IPR009799">
    <property type="entry name" value="EthD_dom"/>
</dbReference>
<dbReference type="EMBL" id="CAFBNF010000125">
    <property type="protein sequence ID" value="CAB4946560.1"/>
    <property type="molecule type" value="Genomic_DNA"/>
</dbReference>
<accession>A0A6J7JSC6</accession>
<evidence type="ECO:0000313" key="2">
    <source>
        <dbReference type="EMBL" id="CAB4946560.1"/>
    </source>
</evidence>
<dbReference type="Gene3D" id="3.30.70.100">
    <property type="match status" value="1"/>
</dbReference>